<dbReference type="PANTHER" id="PTHR10555:SF170">
    <property type="entry name" value="FI18122P1"/>
    <property type="match status" value="1"/>
</dbReference>
<dbReference type="OrthoDB" id="271164at2759"/>
<evidence type="ECO:0000313" key="3">
    <source>
        <dbReference type="EMBL" id="TIA85146.1"/>
    </source>
</evidence>
<dbReference type="Gene3D" id="1.20.1270.60">
    <property type="entry name" value="Arfaptin homology (AH) domain/BAR domain"/>
    <property type="match status" value="1"/>
</dbReference>
<sequence>MDSIDDNPFADLQSSFTTPREADKENIEQGFKEVNLDDPSPPQETDVQVDDEQMRDDSVRDSSNNAASNRGNDQDEKDDNERLSDRKRSLSLQHQQQQQQQQPQPPQQQAQHIPANGVVKLPSGKMYEISVCDPQKIGNPANSYILYTIRTTTKMPAYRQNSLTVLRRYSDFLWLYDSLCKNNPGVFVPPPPSKQTYGRFKIDFIEQRRQSLEKCLIKCANHPHLSQDEDLKLFLESDTFALDVKQRQLDKAEGKSVLASWGSSIMGPKYIENDEWFDVEKQRIDGLELQLKALVKALQTLSTQRYDLASSLAEHSESLLELSRQFTHSETLTRLFQMLADISAQSKRGLDELIQSDASSFTATAEEYMRLISSIKSAFTSRIDLFHDIKAAESSYNKKKTTYEKQKSVGQIHQYNIAYSLKDLAMSENAVHESKRQFERVSALIKEEMSAFDKMRMEDFKFGLKELVATLLQSQRSIHEGWVKYEQELKSI</sequence>
<dbReference type="InterPro" id="IPR001683">
    <property type="entry name" value="PX_dom"/>
</dbReference>
<gene>
    <name evidence="3" type="ORF">E3P99_04070</name>
</gene>
<dbReference type="GO" id="GO:0005768">
    <property type="term" value="C:endosome"/>
    <property type="evidence" value="ECO:0007669"/>
    <property type="project" value="TreeGrafter"/>
</dbReference>
<dbReference type="AlphaFoldDB" id="A0A4T0FEK1"/>
<organism evidence="3 4">
    <name type="scientific">Wallemia hederae</name>
    <dbReference type="NCBI Taxonomy" id="1540922"/>
    <lineage>
        <taxon>Eukaryota</taxon>
        <taxon>Fungi</taxon>
        <taxon>Dikarya</taxon>
        <taxon>Basidiomycota</taxon>
        <taxon>Wallemiomycotina</taxon>
        <taxon>Wallemiomycetes</taxon>
        <taxon>Wallemiales</taxon>
        <taxon>Wallemiaceae</taxon>
        <taxon>Wallemia</taxon>
    </lineage>
</organism>
<feature type="domain" description="PX" evidence="2">
    <location>
        <begin position="125"/>
        <end position="242"/>
    </location>
</feature>
<proteinExistence type="predicted"/>
<dbReference type="InterPro" id="IPR036871">
    <property type="entry name" value="PX_dom_sf"/>
</dbReference>
<evidence type="ECO:0000256" key="1">
    <source>
        <dbReference type="SAM" id="MobiDB-lite"/>
    </source>
</evidence>
<name>A0A4T0FEK1_9BASI</name>
<keyword evidence="4" id="KW-1185">Reference proteome</keyword>
<evidence type="ECO:0000313" key="4">
    <source>
        <dbReference type="Proteomes" id="UP000310189"/>
    </source>
</evidence>
<dbReference type="Pfam" id="PF09325">
    <property type="entry name" value="Vps5"/>
    <property type="match status" value="1"/>
</dbReference>
<dbReference type="SUPFAM" id="SSF64268">
    <property type="entry name" value="PX domain"/>
    <property type="match status" value="1"/>
</dbReference>
<dbReference type="GO" id="GO:0005829">
    <property type="term" value="C:cytosol"/>
    <property type="evidence" value="ECO:0007669"/>
    <property type="project" value="GOC"/>
</dbReference>
<dbReference type="SUPFAM" id="SSF103657">
    <property type="entry name" value="BAR/IMD domain-like"/>
    <property type="match status" value="1"/>
</dbReference>
<accession>A0A4T0FEK1</accession>
<feature type="compositionally biased region" description="Basic and acidic residues" evidence="1">
    <location>
        <begin position="20"/>
        <end position="35"/>
    </location>
</feature>
<dbReference type="EMBL" id="SPNW01000122">
    <property type="protein sequence ID" value="TIA85146.1"/>
    <property type="molecule type" value="Genomic_DNA"/>
</dbReference>
<dbReference type="Pfam" id="PF00787">
    <property type="entry name" value="PX"/>
    <property type="match status" value="1"/>
</dbReference>
<dbReference type="GO" id="GO:0035091">
    <property type="term" value="F:phosphatidylinositol binding"/>
    <property type="evidence" value="ECO:0007669"/>
    <property type="project" value="InterPro"/>
</dbReference>
<dbReference type="InterPro" id="IPR027267">
    <property type="entry name" value="AH/BAR_dom_sf"/>
</dbReference>
<feature type="region of interest" description="Disordered" evidence="1">
    <location>
        <begin position="1"/>
        <end position="112"/>
    </location>
</feature>
<dbReference type="PROSITE" id="PS50195">
    <property type="entry name" value="PX"/>
    <property type="match status" value="1"/>
</dbReference>
<dbReference type="Proteomes" id="UP000310189">
    <property type="component" value="Unassembled WGS sequence"/>
</dbReference>
<comment type="caution">
    <text evidence="3">The sequence shown here is derived from an EMBL/GenBank/DDBJ whole genome shotgun (WGS) entry which is preliminary data.</text>
</comment>
<feature type="compositionally biased region" description="Basic and acidic residues" evidence="1">
    <location>
        <begin position="79"/>
        <end position="88"/>
    </location>
</feature>
<dbReference type="Gene3D" id="3.30.1520.10">
    <property type="entry name" value="Phox-like domain"/>
    <property type="match status" value="1"/>
</dbReference>
<protein>
    <recommendedName>
        <fullName evidence="2">PX domain-containing protein</fullName>
    </recommendedName>
</protein>
<reference evidence="3 4" key="1">
    <citation type="submission" date="2019-03" db="EMBL/GenBank/DDBJ databases">
        <title>Sequencing 23 genomes of Wallemia ichthyophaga.</title>
        <authorList>
            <person name="Gostincar C."/>
        </authorList>
    </citation>
    <scope>NUCLEOTIDE SEQUENCE [LARGE SCALE GENOMIC DNA]</scope>
    <source>
        <strain evidence="3 4">EXF-5753</strain>
    </source>
</reference>
<dbReference type="InterPro" id="IPR015404">
    <property type="entry name" value="Vps5_C"/>
</dbReference>
<feature type="compositionally biased region" description="Polar residues" evidence="1">
    <location>
        <begin position="61"/>
        <end position="71"/>
    </location>
</feature>
<dbReference type="PANTHER" id="PTHR10555">
    <property type="entry name" value="SORTING NEXIN"/>
    <property type="match status" value="1"/>
</dbReference>
<dbReference type="GO" id="GO:0045053">
    <property type="term" value="P:protein retention in Golgi apparatus"/>
    <property type="evidence" value="ECO:0007669"/>
    <property type="project" value="TreeGrafter"/>
</dbReference>
<dbReference type="GO" id="GO:0042147">
    <property type="term" value="P:retrograde transport, endosome to Golgi"/>
    <property type="evidence" value="ECO:0007669"/>
    <property type="project" value="TreeGrafter"/>
</dbReference>
<evidence type="ECO:0000259" key="2">
    <source>
        <dbReference type="PROSITE" id="PS50195"/>
    </source>
</evidence>
<dbReference type="SMART" id="SM00312">
    <property type="entry name" value="PX"/>
    <property type="match status" value="1"/>
</dbReference>
<feature type="compositionally biased region" description="Low complexity" evidence="1">
    <location>
        <begin position="93"/>
        <end position="112"/>
    </location>
</feature>